<sequence length="139" mass="15052">MLRSSCLGLSAVVLLSVGCGSTLYLAVKGMSPRPPAEVFDCVQKQIPVLGYDQTSMDAEAHRLTARKYNWETRFADSRFRRMNERLSIEIGKAEAGAQLKIAAHTFAELMTQRGPTEVEQEASAGVKAAAQAIMEACGS</sequence>
<reference evidence="1" key="2">
    <citation type="journal article" date="2005" name="J. Bacteriol.">
        <title>MtdC, a novel class of methylene tetrahydromethanopterin dehydrogenases.</title>
        <authorList>
            <person name="Vorholt J.A."/>
            <person name="Kalyuzhnaya M.G."/>
            <person name="Hagemeier C.H."/>
            <person name="Lidstrom M.E."/>
            <person name="Chistoserdova L."/>
        </authorList>
    </citation>
    <scope>NUCLEOTIDE SEQUENCE</scope>
</reference>
<accession>Q4JIU6</accession>
<name>Q4JIU6_9BACT</name>
<dbReference type="PROSITE" id="PS51257">
    <property type="entry name" value="PROKAR_LIPOPROTEIN"/>
    <property type="match status" value="1"/>
</dbReference>
<evidence type="ECO:0008006" key="2">
    <source>
        <dbReference type="Google" id="ProtNLM"/>
    </source>
</evidence>
<reference evidence="1" key="1">
    <citation type="journal article" date="2005" name="Appl. Environ. Microbiol.">
        <title>Highly divergent genes for methanopterin-linked C1 transfer reactions in Lake Washington, assessed via metagenomic analysis and mRNA detection.</title>
        <authorList>
            <person name="Kalyuzhnaya M.G."/>
            <person name="Bowerman S."/>
            <person name="Nercessian O."/>
            <person name="Lidstrom M.E."/>
            <person name="Chistoserdova L."/>
        </authorList>
    </citation>
    <scope>NUCLEOTIDE SEQUENCE</scope>
</reference>
<protein>
    <recommendedName>
        <fullName evidence="2">Lipoprotein</fullName>
    </recommendedName>
</protein>
<evidence type="ECO:0000313" key="1">
    <source>
        <dbReference type="EMBL" id="AAY96665.1"/>
    </source>
</evidence>
<proteinExistence type="predicted"/>
<dbReference type="AlphaFoldDB" id="Q4JIU6"/>
<dbReference type="EMBL" id="DQ084247">
    <property type="protein sequence ID" value="AAY96665.1"/>
    <property type="molecule type" value="Genomic_DNA"/>
</dbReference>
<organism evidence="1">
    <name type="scientific">uncultured bacterium BAC10-4</name>
    <dbReference type="NCBI Taxonomy" id="333425"/>
    <lineage>
        <taxon>Bacteria</taxon>
        <taxon>environmental samples</taxon>
    </lineage>
</organism>